<name>A0AAD5X3L2_9FUNG</name>
<proteinExistence type="predicted"/>
<evidence type="ECO:0000256" key="1">
    <source>
        <dbReference type="SAM" id="MobiDB-lite"/>
    </source>
</evidence>
<dbReference type="EMBL" id="JADGJD010000118">
    <property type="protein sequence ID" value="KAJ3054754.1"/>
    <property type="molecule type" value="Genomic_DNA"/>
</dbReference>
<feature type="region of interest" description="Disordered" evidence="1">
    <location>
        <begin position="71"/>
        <end position="135"/>
    </location>
</feature>
<feature type="compositionally biased region" description="Basic residues" evidence="1">
    <location>
        <begin position="76"/>
        <end position="87"/>
    </location>
</feature>
<keyword evidence="3" id="KW-1185">Reference proteome</keyword>
<gene>
    <name evidence="2" type="ORF">HK097_000925</name>
</gene>
<protein>
    <submittedName>
        <fullName evidence="2">Uncharacterized protein</fullName>
    </submittedName>
</protein>
<dbReference type="Proteomes" id="UP001212841">
    <property type="component" value="Unassembled WGS sequence"/>
</dbReference>
<feature type="region of interest" description="Disordered" evidence="1">
    <location>
        <begin position="1"/>
        <end position="21"/>
    </location>
</feature>
<organism evidence="2 3">
    <name type="scientific">Rhizophlyctis rosea</name>
    <dbReference type="NCBI Taxonomy" id="64517"/>
    <lineage>
        <taxon>Eukaryota</taxon>
        <taxon>Fungi</taxon>
        <taxon>Fungi incertae sedis</taxon>
        <taxon>Chytridiomycota</taxon>
        <taxon>Chytridiomycota incertae sedis</taxon>
        <taxon>Chytridiomycetes</taxon>
        <taxon>Rhizophlyctidales</taxon>
        <taxon>Rhizophlyctidaceae</taxon>
        <taxon>Rhizophlyctis</taxon>
    </lineage>
</organism>
<reference evidence="2" key="1">
    <citation type="submission" date="2020-05" db="EMBL/GenBank/DDBJ databases">
        <title>Phylogenomic resolution of chytrid fungi.</title>
        <authorList>
            <person name="Stajich J.E."/>
            <person name="Amses K."/>
            <person name="Simmons R."/>
            <person name="Seto K."/>
            <person name="Myers J."/>
            <person name="Bonds A."/>
            <person name="Quandt C.A."/>
            <person name="Barry K."/>
            <person name="Liu P."/>
            <person name="Grigoriev I."/>
            <person name="Longcore J.E."/>
            <person name="James T.Y."/>
        </authorList>
    </citation>
    <scope>NUCLEOTIDE SEQUENCE</scope>
    <source>
        <strain evidence="2">JEL0318</strain>
    </source>
</reference>
<comment type="caution">
    <text evidence="2">The sequence shown here is derived from an EMBL/GenBank/DDBJ whole genome shotgun (WGS) entry which is preliminary data.</text>
</comment>
<sequence length="195" mass="21711">MHTHDESEDPDENVDESDLIESEMAFNPALMELEQRRERARRERAGALVDRWRKTAWRAGIWMQYINQLRSDAQQRKTKKSTTRKVPSKAPSPLPARSRKPSAGGIPHTWPEPVPEPSPVASAVSAPKDRVSRWNGPEKTVQSLLIEGSGQNSHLTPFGALLKAIVGKTNNVLGIPQVGIPQEADIPIKSKTQPY</sequence>
<evidence type="ECO:0000313" key="3">
    <source>
        <dbReference type="Proteomes" id="UP001212841"/>
    </source>
</evidence>
<evidence type="ECO:0000313" key="2">
    <source>
        <dbReference type="EMBL" id="KAJ3054754.1"/>
    </source>
</evidence>
<dbReference type="AlphaFoldDB" id="A0AAD5X3L2"/>
<accession>A0AAD5X3L2</accession>